<evidence type="ECO:0000313" key="4">
    <source>
        <dbReference type="EMBL" id="KAK0704793.1"/>
    </source>
</evidence>
<proteinExistence type="predicted"/>
<dbReference type="Proteomes" id="UP001172102">
    <property type="component" value="Unassembled WGS sequence"/>
</dbReference>
<organism evidence="4 5">
    <name type="scientific">Lasiosphaeris hirsuta</name>
    <dbReference type="NCBI Taxonomy" id="260670"/>
    <lineage>
        <taxon>Eukaryota</taxon>
        <taxon>Fungi</taxon>
        <taxon>Dikarya</taxon>
        <taxon>Ascomycota</taxon>
        <taxon>Pezizomycotina</taxon>
        <taxon>Sordariomycetes</taxon>
        <taxon>Sordariomycetidae</taxon>
        <taxon>Sordariales</taxon>
        <taxon>Lasiosphaeriaceae</taxon>
        <taxon>Lasiosphaeris</taxon>
    </lineage>
</organism>
<feature type="compositionally biased region" description="Basic and acidic residues" evidence="2">
    <location>
        <begin position="239"/>
        <end position="267"/>
    </location>
</feature>
<feature type="region of interest" description="Disordered" evidence="2">
    <location>
        <begin position="221"/>
        <end position="350"/>
    </location>
</feature>
<sequence>MPLHLLGKKSWNVYNADNVARVRRDEAAARAREEAEEQRMQEVDAERRLAVLRGEAPPPLEDVAPTEAHPTDRRTAREGSVRKRKRVGEDDTDFEMRVAREQADAGERVSRELAVATTKPAAAATSLVDGAGHISLFGEAQELAARRTEKNEEAEKEKAKKNRELADQYQMRFVNAAGKNGSGLTDGGPWYIAADGDASAALVPSKDVWGNDDPRRKVREAARLDASDPLAMMKRGAAKVREIGKERKRDAEEREKELKTLRDEGRRREKKRRRRDNIGRSDTRDRERASSRARHAEAEGRDRNDHKRHDEDRNLCDKEKHRDGEGRHHRSHRSSYDAADRHSRRHRRDD</sequence>
<feature type="coiled-coil region" evidence="1">
    <location>
        <begin position="137"/>
        <end position="171"/>
    </location>
</feature>
<feature type="region of interest" description="Disordered" evidence="2">
    <location>
        <begin position="53"/>
        <end position="88"/>
    </location>
</feature>
<accession>A0AA40DM24</accession>
<keyword evidence="1" id="KW-0175">Coiled coil</keyword>
<dbReference type="InterPro" id="IPR019339">
    <property type="entry name" value="CIR_N_dom"/>
</dbReference>
<reference evidence="4" key="1">
    <citation type="submission" date="2023-06" db="EMBL/GenBank/DDBJ databases">
        <title>Genome-scale phylogeny and comparative genomics of the fungal order Sordariales.</title>
        <authorList>
            <consortium name="Lawrence Berkeley National Laboratory"/>
            <person name="Hensen N."/>
            <person name="Bonometti L."/>
            <person name="Westerberg I."/>
            <person name="Brannstrom I.O."/>
            <person name="Guillou S."/>
            <person name="Cros-Aarteil S."/>
            <person name="Calhoun S."/>
            <person name="Haridas S."/>
            <person name="Kuo A."/>
            <person name="Mondo S."/>
            <person name="Pangilinan J."/>
            <person name="Riley R."/>
            <person name="Labutti K."/>
            <person name="Andreopoulos B."/>
            <person name="Lipzen A."/>
            <person name="Chen C."/>
            <person name="Yanf M."/>
            <person name="Daum C."/>
            <person name="Ng V."/>
            <person name="Clum A."/>
            <person name="Steindorff A."/>
            <person name="Ohm R."/>
            <person name="Martin F."/>
            <person name="Silar P."/>
            <person name="Natvig D."/>
            <person name="Lalanne C."/>
            <person name="Gautier V."/>
            <person name="Ament-Velasquez S.L."/>
            <person name="Kruys A."/>
            <person name="Hutchinson M.I."/>
            <person name="Powell A.J."/>
            <person name="Barry K."/>
            <person name="Miller A.N."/>
            <person name="Grigoriev I.V."/>
            <person name="Debuchy R."/>
            <person name="Gladieux P."/>
            <person name="Thoren M.H."/>
            <person name="Johannesson H."/>
        </authorList>
    </citation>
    <scope>NUCLEOTIDE SEQUENCE</scope>
    <source>
        <strain evidence="4">SMH4607-1</strain>
    </source>
</reference>
<comment type="caution">
    <text evidence="4">The sequence shown here is derived from an EMBL/GenBank/DDBJ whole genome shotgun (WGS) entry which is preliminary data.</text>
</comment>
<dbReference type="PANTHER" id="PTHR22093">
    <property type="entry name" value="LEUKOCYTE RECEPTOR CLUSTER LRC MEMBER 1"/>
    <property type="match status" value="1"/>
</dbReference>
<dbReference type="InterPro" id="IPR039875">
    <property type="entry name" value="LENG1-like"/>
</dbReference>
<evidence type="ECO:0000256" key="1">
    <source>
        <dbReference type="SAM" id="Coils"/>
    </source>
</evidence>
<keyword evidence="5" id="KW-1185">Reference proteome</keyword>
<evidence type="ECO:0000259" key="3">
    <source>
        <dbReference type="SMART" id="SM01083"/>
    </source>
</evidence>
<dbReference type="SMART" id="SM01083">
    <property type="entry name" value="Cir_N"/>
    <property type="match status" value="1"/>
</dbReference>
<dbReference type="Pfam" id="PF10197">
    <property type="entry name" value="Cir_N"/>
    <property type="match status" value="1"/>
</dbReference>
<dbReference type="PANTHER" id="PTHR22093:SF0">
    <property type="entry name" value="LEUKOCYTE RECEPTOR CLUSTER MEMBER 1"/>
    <property type="match status" value="1"/>
</dbReference>
<feature type="region of interest" description="Disordered" evidence="2">
    <location>
        <begin position="25"/>
        <end position="44"/>
    </location>
</feature>
<feature type="domain" description="CBF1-interacting co-repressor CIR N-terminal" evidence="3">
    <location>
        <begin position="10"/>
        <end position="46"/>
    </location>
</feature>
<gene>
    <name evidence="4" type="ORF">B0H67DRAFT_360488</name>
</gene>
<dbReference type="EMBL" id="JAUKUA010000007">
    <property type="protein sequence ID" value="KAK0704793.1"/>
    <property type="molecule type" value="Genomic_DNA"/>
</dbReference>
<evidence type="ECO:0000256" key="2">
    <source>
        <dbReference type="SAM" id="MobiDB-lite"/>
    </source>
</evidence>
<evidence type="ECO:0000313" key="5">
    <source>
        <dbReference type="Proteomes" id="UP001172102"/>
    </source>
</evidence>
<feature type="compositionally biased region" description="Basic and acidic residues" evidence="2">
    <location>
        <begin position="276"/>
        <end position="326"/>
    </location>
</feature>
<dbReference type="AlphaFoldDB" id="A0AA40DM24"/>
<protein>
    <recommendedName>
        <fullName evidence="3">CBF1-interacting co-repressor CIR N-terminal domain-containing protein</fullName>
    </recommendedName>
</protein>
<name>A0AA40DM24_9PEZI</name>
<feature type="compositionally biased region" description="Basic and acidic residues" evidence="2">
    <location>
        <begin position="69"/>
        <end position="81"/>
    </location>
</feature>